<dbReference type="Proteomes" id="UP000178908">
    <property type="component" value="Unassembled WGS sequence"/>
</dbReference>
<dbReference type="PANTHER" id="PTHR43000">
    <property type="entry name" value="DTDP-D-GLUCOSE 4,6-DEHYDRATASE-RELATED"/>
    <property type="match status" value="1"/>
</dbReference>
<evidence type="ECO:0000259" key="2">
    <source>
        <dbReference type="Pfam" id="PF01370"/>
    </source>
</evidence>
<dbReference type="InterPro" id="IPR001509">
    <property type="entry name" value="Epimerase_deHydtase"/>
</dbReference>
<dbReference type="InterPro" id="IPR036291">
    <property type="entry name" value="NAD(P)-bd_dom_sf"/>
</dbReference>
<dbReference type="Gene3D" id="3.40.50.720">
    <property type="entry name" value="NAD(P)-binding Rossmann-like Domain"/>
    <property type="match status" value="1"/>
</dbReference>
<feature type="domain" description="NAD-dependent epimerase/dehydratase" evidence="2">
    <location>
        <begin position="13"/>
        <end position="250"/>
    </location>
</feature>
<organism evidence="3 4">
    <name type="scientific">Candidatus Yanofskybacteria bacterium RIFCSPHIGHO2_02_FULL_39_10</name>
    <dbReference type="NCBI Taxonomy" id="1802674"/>
    <lineage>
        <taxon>Bacteria</taxon>
        <taxon>Candidatus Yanofskyibacteriota</taxon>
    </lineage>
</organism>
<comment type="caution">
    <text evidence="3">The sequence shown here is derived from an EMBL/GenBank/DDBJ whole genome shotgun (WGS) entry which is preliminary data.</text>
</comment>
<name>A0A1F8F6N1_9BACT</name>
<comment type="similarity">
    <text evidence="1">Belongs to the NAD(P)-dependent epimerase/dehydratase family.</text>
</comment>
<dbReference type="EMBL" id="MGJO01000061">
    <property type="protein sequence ID" value="OGN07916.1"/>
    <property type="molecule type" value="Genomic_DNA"/>
</dbReference>
<accession>A0A1F8F6N1</accession>
<dbReference type="SUPFAM" id="SSF51735">
    <property type="entry name" value="NAD(P)-binding Rossmann-fold domains"/>
    <property type="match status" value="1"/>
</dbReference>
<dbReference type="CDD" id="cd08946">
    <property type="entry name" value="SDR_e"/>
    <property type="match status" value="1"/>
</dbReference>
<evidence type="ECO:0000313" key="4">
    <source>
        <dbReference type="Proteomes" id="UP000178908"/>
    </source>
</evidence>
<protein>
    <recommendedName>
        <fullName evidence="2">NAD-dependent epimerase/dehydratase domain-containing protein</fullName>
    </recommendedName>
</protein>
<gene>
    <name evidence="3" type="ORF">A3C61_03320</name>
</gene>
<sequence>MVKNTAKSRSNKILITGALGHIGAQLIRNLDESLFDEVLLLDSLESRRFPTLYDLPKRKYKYRFINDDIITVDFDKYLKNTGVSVVIHLAAITDAEGSHKIPQQVEATNFFGLMRVADACLHNNVKLFFPSTTSVYGSQANRVDEKCEELKPQSPYAWAKLRSEEYLQKLGPQGLKFVICRFGTIFGHSIGMRYDTAVNKFSWQAVNGMPLTVWKTAWKQKRPYLHLGDCVRAFNFILKKDIFDGEIYNVVTENFTVQDVVKTIKNYVPKLVVNYVDSAVMNQLSYDVDDSKFRKLGYKPVGNLKKGIGEVILKFNHSGIEKA</sequence>
<dbReference type="AlphaFoldDB" id="A0A1F8F6N1"/>
<evidence type="ECO:0000313" key="3">
    <source>
        <dbReference type="EMBL" id="OGN07916.1"/>
    </source>
</evidence>
<dbReference type="Pfam" id="PF01370">
    <property type="entry name" value="Epimerase"/>
    <property type="match status" value="1"/>
</dbReference>
<reference evidence="3 4" key="1">
    <citation type="journal article" date="2016" name="Nat. Commun.">
        <title>Thousands of microbial genomes shed light on interconnected biogeochemical processes in an aquifer system.</title>
        <authorList>
            <person name="Anantharaman K."/>
            <person name="Brown C.T."/>
            <person name="Hug L.A."/>
            <person name="Sharon I."/>
            <person name="Castelle C.J."/>
            <person name="Probst A.J."/>
            <person name="Thomas B.C."/>
            <person name="Singh A."/>
            <person name="Wilkins M.J."/>
            <person name="Karaoz U."/>
            <person name="Brodie E.L."/>
            <person name="Williams K.H."/>
            <person name="Hubbard S.S."/>
            <person name="Banfield J.F."/>
        </authorList>
    </citation>
    <scope>NUCLEOTIDE SEQUENCE [LARGE SCALE GENOMIC DNA]</scope>
</reference>
<proteinExistence type="inferred from homology"/>
<evidence type="ECO:0000256" key="1">
    <source>
        <dbReference type="ARBA" id="ARBA00007637"/>
    </source>
</evidence>